<evidence type="ECO:0000256" key="7">
    <source>
        <dbReference type="ARBA" id="ARBA00023212"/>
    </source>
</evidence>
<keyword evidence="13" id="KW-1185">Reference proteome</keyword>
<comment type="similarity">
    <text evidence="2">Belongs to the RIB43A family.</text>
</comment>
<feature type="compositionally biased region" description="Basic and acidic residues" evidence="11">
    <location>
        <begin position="1"/>
        <end position="17"/>
    </location>
</feature>
<evidence type="ECO:0000256" key="4">
    <source>
        <dbReference type="ARBA" id="ARBA00022846"/>
    </source>
</evidence>
<evidence type="ECO:0000256" key="10">
    <source>
        <dbReference type="SAM" id="Coils"/>
    </source>
</evidence>
<evidence type="ECO:0000256" key="8">
    <source>
        <dbReference type="ARBA" id="ARBA00023273"/>
    </source>
</evidence>
<dbReference type="AlphaFoldDB" id="A0A3Q1IQN9"/>
<organism evidence="12 13">
    <name type="scientific">Anabas testudineus</name>
    <name type="common">Climbing perch</name>
    <name type="synonym">Anthias testudineus</name>
    <dbReference type="NCBI Taxonomy" id="64144"/>
    <lineage>
        <taxon>Eukaryota</taxon>
        <taxon>Metazoa</taxon>
        <taxon>Chordata</taxon>
        <taxon>Craniata</taxon>
        <taxon>Vertebrata</taxon>
        <taxon>Euteleostomi</taxon>
        <taxon>Actinopterygii</taxon>
        <taxon>Neopterygii</taxon>
        <taxon>Teleostei</taxon>
        <taxon>Neoteleostei</taxon>
        <taxon>Acanthomorphata</taxon>
        <taxon>Anabantaria</taxon>
        <taxon>Anabantiformes</taxon>
        <taxon>Anabantoidei</taxon>
        <taxon>Anabantidae</taxon>
        <taxon>Anabas</taxon>
    </lineage>
</organism>
<dbReference type="Pfam" id="PF05914">
    <property type="entry name" value="RIB43A"/>
    <property type="match status" value="2"/>
</dbReference>
<dbReference type="Proteomes" id="UP000265040">
    <property type="component" value="Chromosome 6"/>
</dbReference>
<evidence type="ECO:0000256" key="3">
    <source>
        <dbReference type="ARBA" id="ARBA00022490"/>
    </source>
</evidence>
<proteinExistence type="inferred from homology"/>
<dbReference type="InterPro" id="IPR008805">
    <property type="entry name" value="RIB43A"/>
</dbReference>
<keyword evidence="7" id="KW-0206">Cytoskeleton</keyword>
<dbReference type="STRING" id="64144.ENSATEP00000024202"/>
<evidence type="ECO:0000313" key="12">
    <source>
        <dbReference type="Ensembl" id="ENSATEP00000024202.2"/>
    </source>
</evidence>
<reference evidence="12" key="2">
    <citation type="submission" date="2025-08" db="UniProtKB">
        <authorList>
            <consortium name="Ensembl"/>
        </authorList>
    </citation>
    <scope>IDENTIFICATION</scope>
</reference>
<dbReference type="InParanoid" id="A0A3Q1IQN9"/>
<feature type="coiled-coil region" evidence="10">
    <location>
        <begin position="28"/>
        <end position="87"/>
    </location>
</feature>
<keyword evidence="8" id="KW-0966">Cell projection</keyword>
<dbReference type="OrthoDB" id="429119at2759"/>
<dbReference type="GeneID" id="113165187"/>
<dbReference type="RefSeq" id="XP_026220328.1">
    <property type="nucleotide sequence ID" value="XM_026364543.1"/>
</dbReference>
<sequence>MSNVELRKEADRRERNFNNKIKTTGVHVEGLNEQVIEKKQREEAEKEKQNADAADMLHNSKVACILHNRQEKERRAMEKAIVNYRHQYQQPWAQREYDLNDPHQCRKTDVGDVQMMPPGLVGEDPDSKGRLQRQREQLRDWLLQQQSERAAERDQLKAEEQHYDRSRVEINNKALELQSLEMEKRKAAAMSTSEYNLAKAKTEEKHRREQECSDKDNQAHTTNQLLAGVDVGVAVPGFCLNNDRRDPPESLQQVIQFQKYQIEEKMRKELEKKQEEERHDRVRLESARTALLIERQQAKVKKQLRRHMDSTNNKLAEMQKQHKPDIERGHIDDSFFSKFNTSRR</sequence>
<keyword evidence="5 10" id="KW-0175">Coiled coil</keyword>
<gene>
    <name evidence="12" type="primary">RIBC2</name>
</gene>
<evidence type="ECO:0000256" key="9">
    <source>
        <dbReference type="ARBA" id="ARBA00046435"/>
    </source>
</evidence>
<feature type="coiled-coil region" evidence="10">
    <location>
        <begin position="163"/>
        <end position="190"/>
    </location>
</feature>
<keyword evidence="6" id="KW-0969">Cilium</keyword>
<keyword evidence="4" id="KW-0282">Flagellum</keyword>
<comment type="subunit">
    <text evidence="9">Microtubule inner protein component of sperm flagellar doublet microtubules.</text>
</comment>
<evidence type="ECO:0000256" key="2">
    <source>
        <dbReference type="ARBA" id="ARBA00006875"/>
    </source>
</evidence>
<dbReference type="GeneTree" id="ENSGT00390000010825"/>
<feature type="compositionally biased region" description="Basic and acidic residues" evidence="11">
    <location>
        <begin position="200"/>
        <end position="218"/>
    </location>
</feature>
<dbReference type="FunCoup" id="A0A3Q1IQN9">
    <property type="interactions" value="260"/>
</dbReference>
<evidence type="ECO:0000313" key="13">
    <source>
        <dbReference type="Proteomes" id="UP000265040"/>
    </source>
</evidence>
<feature type="compositionally biased region" description="Basic and acidic residues" evidence="11">
    <location>
        <begin position="125"/>
        <end position="134"/>
    </location>
</feature>
<reference evidence="12" key="3">
    <citation type="submission" date="2025-09" db="UniProtKB">
        <authorList>
            <consortium name="Ensembl"/>
        </authorList>
    </citation>
    <scope>IDENTIFICATION</scope>
</reference>
<reference evidence="12" key="1">
    <citation type="submission" date="2021-04" db="EMBL/GenBank/DDBJ databases">
        <authorList>
            <consortium name="Wellcome Sanger Institute Data Sharing"/>
        </authorList>
    </citation>
    <scope>NUCLEOTIDE SEQUENCE [LARGE SCALE GENOMIC DNA]</scope>
</reference>
<feature type="region of interest" description="Disordered" evidence="11">
    <location>
        <begin position="197"/>
        <end position="218"/>
    </location>
</feature>
<evidence type="ECO:0000256" key="5">
    <source>
        <dbReference type="ARBA" id="ARBA00023054"/>
    </source>
</evidence>
<dbReference type="PANTHER" id="PTHR14517">
    <property type="entry name" value="RIB43A-RELATED"/>
    <property type="match status" value="1"/>
</dbReference>
<keyword evidence="3" id="KW-0963">Cytoplasm</keyword>
<dbReference type="PANTHER" id="PTHR14517:SF10">
    <property type="entry name" value="RIB43A-LIKE WITH COILED-COILS PROTEIN 2"/>
    <property type="match status" value="1"/>
</dbReference>
<name>A0A3Q1IQN9_ANATE</name>
<feature type="region of interest" description="Disordered" evidence="11">
    <location>
        <begin position="316"/>
        <end position="344"/>
    </location>
</feature>
<feature type="region of interest" description="Disordered" evidence="11">
    <location>
        <begin position="1"/>
        <end position="20"/>
    </location>
</feature>
<dbReference type="Ensembl" id="ENSATET00000024590.3">
    <property type="protein sequence ID" value="ENSATEP00000024202.2"/>
    <property type="gene ID" value="ENSATEG00000016795.3"/>
</dbReference>
<feature type="compositionally biased region" description="Basic and acidic residues" evidence="11">
    <location>
        <begin position="317"/>
        <end position="335"/>
    </location>
</feature>
<accession>A0A3Q1IQN9</accession>
<evidence type="ECO:0000256" key="1">
    <source>
        <dbReference type="ARBA" id="ARBA00004611"/>
    </source>
</evidence>
<evidence type="ECO:0000256" key="6">
    <source>
        <dbReference type="ARBA" id="ARBA00023069"/>
    </source>
</evidence>
<feature type="region of interest" description="Disordered" evidence="11">
    <location>
        <begin position="110"/>
        <end position="134"/>
    </location>
</feature>
<protein>
    <submittedName>
        <fullName evidence="12">Uncharacterized protein</fullName>
    </submittedName>
</protein>
<evidence type="ECO:0000256" key="11">
    <source>
        <dbReference type="SAM" id="MobiDB-lite"/>
    </source>
</evidence>
<comment type="subcellular location">
    <subcellularLocation>
        <location evidence="1">Cytoplasm</location>
        <location evidence="1">Cytoskeleton</location>
        <location evidence="1">Flagellum axoneme</location>
    </subcellularLocation>
</comment>